<gene>
    <name evidence="3" type="ORF">PN838_17380</name>
</gene>
<dbReference type="NCBIfam" id="TIGR00121">
    <property type="entry name" value="birA_ligase"/>
    <property type="match status" value="1"/>
</dbReference>
<evidence type="ECO:0000313" key="3">
    <source>
        <dbReference type="EMBL" id="MDC2890210.1"/>
    </source>
</evidence>
<dbReference type="RefSeq" id="WP_272181463.1">
    <property type="nucleotide sequence ID" value="NZ_JAQOMS010000002.1"/>
</dbReference>
<keyword evidence="4" id="KW-1185">Reference proteome</keyword>
<evidence type="ECO:0000313" key="4">
    <source>
        <dbReference type="Proteomes" id="UP001528411"/>
    </source>
</evidence>
<dbReference type="Gene3D" id="1.10.10.10">
    <property type="entry name" value="Winged helix-like DNA-binding domain superfamily/Winged helix DNA-binding domain"/>
    <property type="match status" value="1"/>
</dbReference>
<feature type="domain" description="BPL/LPL catalytic" evidence="2">
    <location>
        <begin position="67"/>
        <end position="216"/>
    </location>
</feature>
<dbReference type="InterPro" id="IPR036390">
    <property type="entry name" value="WH_DNA-bd_sf"/>
</dbReference>
<dbReference type="Pfam" id="PF08279">
    <property type="entry name" value="HTH_11"/>
    <property type="match status" value="1"/>
</dbReference>
<sequence>MAKLELKTEIASILADGNFHSGEELGQLFGVSRTAISNHVKALIDLGLDIFSVHGKGYKLAESIDLLNAEEIRQGLGNSNSIDVFPIIDSTNEFLMTKIRNSDHISDGHTVLAECQTSGRGRRGRTWVSPFGSHIYFSQYRKMEDGLAAASGLSLAVGVAVKNACQAITGLELELKWPNDILYQKQKVAGILVEAEGQSDGVCHLVIGIGINVDMP</sequence>
<dbReference type="InterPro" id="IPR036388">
    <property type="entry name" value="WH-like_DNA-bd_sf"/>
</dbReference>
<evidence type="ECO:0000256" key="1">
    <source>
        <dbReference type="ARBA" id="ARBA00022598"/>
    </source>
</evidence>
<comment type="caution">
    <text evidence="3">The sequence shown here is derived from an EMBL/GenBank/DDBJ whole genome shotgun (WGS) entry which is preliminary data.</text>
</comment>
<dbReference type="Gene3D" id="3.30.930.10">
    <property type="entry name" value="Bira Bifunctional Protein, Domain 2"/>
    <property type="match status" value="1"/>
</dbReference>
<dbReference type="SUPFAM" id="SSF55681">
    <property type="entry name" value="Class II aaRS and biotin synthetases"/>
    <property type="match status" value="1"/>
</dbReference>
<accession>A0ABT5FGW0</accession>
<dbReference type="InterPro" id="IPR004408">
    <property type="entry name" value="Biotin_CoA_COase_ligase"/>
</dbReference>
<reference evidence="3 4" key="1">
    <citation type="submission" date="2023-01" db="EMBL/GenBank/DDBJ databases">
        <title>Psychrosphaera sp. nov., isolated from marine algae.</title>
        <authorList>
            <person name="Bayburt H."/>
            <person name="Choi B.J."/>
            <person name="Kim J.M."/>
            <person name="Choi D.G."/>
            <person name="Jeon C.O."/>
        </authorList>
    </citation>
    <scope>NUCLEOTIDE SEQUENCE [LARGE SCALE GENOMIC DNA]</scope>
    <source>
        <strain evidence="3 4">G1-22</strain>
    </source>
</reference>
<dbReference type="InterPro" id="IPR045864">
    <property type="entry name" value="aa-tRNA-synth_II/BPL/LPL"/>
</dbReference>
<dbReference type="EC" id="6.3.4.15" evidence="3"/>
<dbReference type="PANTHER" id="PTHR12835">
    <property type="entry name" value="BIOTIN PROTEIN LIGASE"/>
    <property type="match status" value="1"/>
</dbReference>
<evidence type="ECO:0000259" key="2">
    <source>
        <dbReference type="PROSITE" id="PS51733"/>
    </source>
</evidence>
<name>A0ABT5FGW0_9GAMM</name>
<dbReference type="SUPFAM" id="SSF46785">
    <property type="entry name" value="Winged helix' DNA-binding domain"/>
    <property type="match status" value="1"/>
</dbReference>
<dbReference type="InterPro" id="IPR013196">
    <property type="entry name" value="HTH_11"/>
</dbReference>
<dbReference type="EMBL" id="JAQOMS010000002">
    <property type="protein sequence ID" value="MDC2890210.1"/>
    <property type="molecule type" value="Genomic_DNA"/>
</dbReference>
<proteinExistence type="predicted"/>
<dbReference type="CDD" id="cd16442">
    <property type="entry name" value="BPL"/>
    <property type="match status" value="1"/>
</dbReference>
<protein>
    <submittedName>
        <fullName evidence="3">Biotin--[acetyl-CoA-carboxylase] ligase</fullName>
        <ecNumber evidence="3">6.3.4.15</ecNumber>
    </submittedName>
</protein>
<dbReference type="InterPro" id="IPR004143">
    <property type="entry name" value="BPL_LPL_catalytic"/>
</dbReference>
<dbReference type="PANTHER" id="PTHR12835:SF5">
    <property type="entry name" value="BIOTIN--PROTEIN LIGASE"/>
    <property type="match status" value="1"/>
</dbReference>
<dbReference type="GO" id="GO:0004077">
    <property type="term" value="F:biotin--[biotin carboxyl-carrier protein] ligase activity"/>
    <property type="evidence" value="ECO:0007669"/>
    <property type="project" value="UniProtKB-EC"/>
</dbReference>
<dbReference type="PROSITE" id="PS51733">
    <property type="entry name" value="BPL_LPL_CATALYTIC"/>
    <property type="match status" value="1"/>
</dbReference>
<organism evidence="3 4">
    <name type="scientific">Psychrosphaera algicola</name>
    <dbReference type="NCBI Taxonomy" id="3023714"/>
    <lineage>
        <taxon>Bacteria</taxon>
        <taxon>Pseudomonadati</taxon>
        <taxon>Pseudomonadota</taxon>
        <taxon>Gammaproteobacteria</taxon>
        <taxon>Alteromonadales</taxon>
        <taxon>Pseudoalteromonadaceae</taxon>
        <taxon>Psychrosphaera</taxon>
    </lineage>
</organism>
<keyword evidence="1 3" id="KW-0436">Ligase</keyword>
<dbReference type="Pfam" id="PF03099">
    <property type="entry name" value="BPL_LplA_LipB"/>
    <property type="match status" value="1"/>
</dbReference>
<dbReference type="Proteomes" id="UP001528411">
    <property type="component" value="Unassembled WGS sequence"/>
</dbReference>